<comment type="caution">
    <text evidence="14">The sequence shown here is derived from an EMBL/GenBank/DDBJ whole genome shotgun (WGS) entry which is preliminary data.</text>
</comment>
<comment type="cofactor">
    <cofactor evidence="2">
        <name>Mg(2+)</name>
        <dbReference type="ChEBI" id="CHEBI:18420"/>
    </cofactor>
</comment>
<dbReference type="AlphaFoldDB" id="A0AAD9PYB1"/>
<dbReference type="InterPro" id="IPR015797">
    <property type="entry name" value="NUDIX_hydrolase-like_dom_sf"/>
</dbReference>
<keyword evidence="6" id="KW-0460">Magnesium</keyword>
<comment type="function">
    <text evidence="10">Acts as a decapping enzyme capable of hydrolyzing monomethylated capped RNAs (in vitro). Hydrolyzes monomethylated capped RNA after alpha and beta phosphates to form N(7)-methyl-GDP. Shows low activity towards unmethylated capped RNA.</text>
</comment>
<dbReference type="GO" id="GO:0046872">
    <property type="term" value="F:metal ion binding"/>
    <property type="evidence" value="ECO:0007669"/>
    <property type="project" value="UniProtKB-KW"/>
</dbReference>
<dbReference type="InterPro" id="IPR050241">
    <property type="entry name" value="NAD-cap_RNA_hydrolase_NudC"/>
</dbReference>
<keyword evidence="4" id="KW-0479">Metal-binding</keyword>
<dbReference type="GO" id="GO:0006742">
    <property type="term" value="P:NADP+ catabolic process"/>
    <property type="evidence" value="ECO:0007669"/>
    <property type="project" value="TreeGrafter"/>
</dbReference>
<feature type="domain" description="Nudix hydrolase" evidence="13">
    <location>
        <begin position="86"/>
        <end position="269"/>
    </location>
</feature>
<protein>
    <recommendedName>
        <fullName evidence="11">m7GpppN-mRNA hydrolase NUDT17</fullName>
        <ecNumber evidence="8">3.6.1.62</ecNumber>
    </recommendedName>
    <alternativeName>
        <fullName evidence="12">Nucleoside diphosphate-linked moiety X motif 17</fullName>
    </alternativeName>
</protein>
<evidence type="ECO:0000313" key="14">
    <source>
        <dbReference type="EMBL" id="KAK2551318.1"/>
    </source>
</evidence>
<dbReference type="GO" id="GO:0019677">
    <property type="term" value="P:NAD+ catabolic process"/>
    <property type="evidence" value="ECO:0007669"/>
    <property type="project" value="TreeGrafter"/>
</dbReference>
<evidence type="ECO:0000256" key="11">
    <source>
        <dbReference type="ARBA" id="ARBA00093621"/>
    </source>
</evidence>
<organism evidence="14 15">
    <name type="scientific">Acropora cervicornis</name>
    <name type="common">Staghorn coral</name>
    <dbReference type="NCBI Taxonomy" id="6130"/>
    <lineage>
        <taxon>Eukaryota</taxon>
        <taxon>Metazoa</taxon>
        <taxon>Cnidaria</taxon>
        <taxon>Anthozoa</taxon>
        <taxon>Hexacorallia</taxon>
        <taxon>Scleractinia</taxon>
        <taxon>Astrocoeniina</taxon>
        <taxon>Acroporidae</taxon>
        <taxon>Acropora</taxon>
    </lineage>
</organism>
<dbReference type="InterPro" id="IPR033716">
    <property type="entry name" value="Nudt17_dom"/>
</dbReference>
<dbReference type="InterPro" id="IPR000086">
    <property type="entry name" value="NUDIX_hydrolase_dom"/>
</dbReference>
<dbReference type="EC" id="3.6.1.62" evidence="8"/>
<evidence type="ECO:0000256" key="6">
    <source>
        <dbReference type="ARBA" id="ARBA00022842"/>
    </source>
</evidence>
<dbReference type="CDD" id="cd04694">
    <property type="entry name" value="NUDIX_Nudt17"/>
    <property type="match status" value="1"/>
</dbReference>
<comment type="catalytic activity">
    <reaction evidence="9">
        <text>a 5'-end (N(7)-methyl 5'-triphosphoguanosine)-ribonucleoside in mRNA + H2O = N(7)-methyl-GDP + a 5'-end phospho-ribonucleoside in mRNA + 2 H(+)</text>
        <dbReference type="Rhea" id="RHEA:67484"/>
        <dbReference type="Rhea" id="RHEA-COMP:15692"/>
        <dbReference type="Rhea" id="RHEA-COMP:17167"/>
        <dbReference type="ChEBI" id="CHEBI:15377"/>
        <dbReference type="ChEBI" id="CHEBI:15378"/>
        <dbReference type="ChEBI" id="CHEBI:63714"/>
        <dbReference type="ChEBI" id="CHEBI:138282"/>
        <dbReference type="ChEBI" id="CHEBI:156461"/>
        <dbReference type="EC" id="3.6.1.62"/>
    </reaction>
</comment>
<dbReference type="Gene3D" id="3.90.79.10">
    <property type="entry name" value="Nucleoside Triphosphate Pyrophosphohydrolase"/>
    <property type="match status" value="1"/>
</dbReference>
<keyword evidence="5" id="KW-0378">Hydrolase</keyword>
<evidence type="ECO:0000256" key="5">
    <source>
        <dbReference type="ARBA" id="ARBA00022801"/>
    </source>
</evidence>
<evidence type="ECO:0000256" key="10">
    <source>
        <dbReference type="ARBA" id="ARBA00093415"/>
    </source>
</evidence>
<evidence type="ECO:0000256" key="12">
    <source>
        <dbReference type="ARBA" id="ARBA00093663"/>
    </source>
</evidence>
<dbReference type="GO" id="GO:0035529">
    <property type="term" value="F:NADH pyrophosphatase activity"/>
    <property type="evidence" value="ECO:0007669"/>
    <property type="project" value="TreeGrafter"/>
</dbReference>
<proteinExistence type="inferred from homology"/>
<evidence type="ECO:0000256" key="7">
    <source>
        <dbReference type="ARBA" id="ARBA00023211"/>
    </source>
</evidence>
<dbReference type="SUPFAM" id="SSF55811">
    <property type="entry name" value="Nudix"/>
    <property type="match status" value="1"/>
</dbReference>
<evidence type="ECO:0000313" key="15">
    <source>
        <dbReference type="Proteomes" id="UP001249851"/>
    </source>
</evidence>
<evidence type="ECO:0000256" key="9">
    <source>
        <dbReference type="ARBA" id="ARBA00093205"/>
    </source>
</evidence>
<dbReference type="EMBL" id="JARQWQ010000099">
    <property type="protein sequence ID" value="KAK2551318.1"/>
    <property type="molecule type" value="Genomic_DNA"/>
</dbReference>
<accession>A0AAD9PYB1</accession>
<evidence type="ECO:0000256" key="1">
    <source>
        <dbReference type="ARBA" id="ARBA00001936"/>
    </source>
</evidence>
<name>A0AAD9PYB1_ACRCE</name>
<dbReference type="GO" id="GO:0005777">
    <property type="term" value="C:peroxisome"/>
    <property type="evidence" value="ECO:0007669"/>
    <property type="project" value="TreeGrafter"/>
</dbReference>
<dbReference type="PROSITE" id="PS51462">
    <property type="entry name" value="NUDIX"/>
    <property type="match status" value="1"/>
</dbReference>
<evidence type="ECO:0000256" key="8">
    <source>
        <dbReference type="ARBA" id="ARBA00026102"/>
    </source>
</evidence>
<reference evidence="14" key="2">
    <citation type="journal article" date="2023" name="Science">
        <title>Genomic signatures of disease resistance in endangered staghorn corals.</title>
        <authorList>
            <person name="Vollmer S.V."/>
            <person name="Selwyn J.D."/>
            <person name="Despard B.A."/>
            <person name="Roesel C.L."/>
        </authorList>
    </citation>
    <scope>NUCLEOTIDE SEQUENCE</scope>
    <source>
        <strain evidence="14">K2</strain>
    </source>
</reference>
<dbReference type="PANTHER" id="PTHR42904:SF1">
    <property type="entry name" value="NUCLEOSIDE DIPHOSPHATE-LINKED MOIETY X MOTIF 17"/>
    <property type="match status" value="1"/>
</dbReference>
<dbReference type="GO" id="GO:0140933">
    <property type="term" value="F:5'-(N(7)-methylguanosine 5'-triphospho)-[mRNA] hydrolase activity"/>
    <property type="evidence" value="ECO:0007669"/>
    <property type="project" value="UniProtKB-EC"/>
</dbReference>
<evidence type="ECO:0000256" key="4">
    <source>
        <dbReference type="ARBA" id="ARBA00022723"/>
    </source>
</evidence>
<evidence type="ECO:0000256" key="2">
    <source>
        <dbReference type="ARBA" id="ARBA00001946"/>
    </source>
</evidence>
<gene>
    <name evidence="14" type="ORF">P5673_027918</name>
</gene>
<evidence type="ECO:0000259" key="13">
    <source>
        <dbReference type="PROSITE" id="PS51462"/>
    </source>
</evidence>
<dbReference type="GO" id="GO:0005829">
    <property type="term" value="C:cytosol"/>
    <property type="evidence" value="ECO:0007669"/>
    <property type="project" value="TreeGrafter"/>
</dbReference>
<dbReference type="Pfam" id="PF00293">
    <property type="entry name" value="NUDIX"/>
    <property type="match status" value="2"/>
</dbReference>
<evidence type="ECO:0000256" key="3">
    <source>
        <dbReference type="ARBA" id="ARBA00005582"/>
    </source>
</evidence>
<dbReference type="Proteomes" id="UP001249851">
    <property type="component" value="Unassembled WGS sequence"/>
</dbReference>
<sequence length="360" mass="40237">MSSKTGPRVFLCNSSSQCDVVPAAFEKCCLSVMGCKENRMDVGFLLCDGKLEVYPSEQGIKLEHQSACPYRFLTPIDLSNILPDCHQGVNVAVAGLVQSSDGQVLLTRRSKHMRTFPCLWVPPGGHVDQEETVSMLYEIRYLTLLLHAYQSKSEIVFAIIVILFQLHQAFLRELSEETGLNFSEDSLSISTLGLWESVFPSVLSMGLPLRHHIVVYLLAQAGENQGTLQSRLKFNEGEVDATAWVDETLAAVIARSDDFGQLMKVPQRYFCATVVENSQMVQRHLPLSNLMSSLPCSGESTQEKNKERLSTGTKFALRQWLKCLHPTPQGSMKRGDSFETVFQMITKSGHQPKKSPFWGQ</sequence>
<comment type="similarity">
    <text evidence="3">Belongs to the Nudix hydrolase family.</text>
</comment>
<comment type="cofactor">
    <cofactor evidence="1">
        <name>Mn(2+)</name>
        <dbReference type="ChEBI" id="CHEBI:29035"/>
    </cofactor>
</comment>
<keyword evidence="7" id="KW-0464">Manganese</keyword>
<keyword evidence="15" id="KW-1185">Reference proteome</keyword>
<dbReference type="PANTHER" id="PTHR42904">
    <property type="entry name" value="NUDIX HYDROLASE, NUDC SUBFAMILY"/>
    <property type="match status" value="1"/>
</dbReference>
<reference evidence="14" key="1">
    <citation type="journal article" date="2023" name="G3 (Bethesda)">
        <title>Whole genome assembly and annotation of the endangered Caribbean coral Acropora cervicornis.</title>
        <authorList>
            <person name="Selwyn J.D."/>
            <person name="Vollmer S.V."/>
        </authorList>
    </citation>
    <scope>NUCLEOTIDE SEQUENCE</scope>
    <source>
        <strain evidence="14">K2</strain>
    </source>
</reference>